<feature type="compositionally biased region" description="Low complexity" evidence="1">
    <location>
        <begin position="75"/>
        <end position="86"/>
    </location>
</feature>
<comment type="caution">
    <text evidence="2">The sequence shown here is derived from an EMBL/GenBank/DDBJ whole genome shotgun (WGS) entry which is preliminary data.</text>
</comment>
<name>A0ABT9CDZ5_9BACL</name>
<gene>
    <name evidence="2" type="ORF">Q5741_13825</name>
</gene>
<dbReference type="EMBL" id="JAUQTB010000007">
    <property type="protein sequence ID" value="MDO7907485.1"/>
    <property type="molecule type" value="Genomic_DNA"/>
</dbReference>
<protein>
    <submittedName>
        <fullName evidence="2">Uncharacterized protein</fullName>
    </submittedName>
</protein>
<dbReference type="RefSeq" id="WP_305024694.1">
    <property type="nucleotide sequence ID" value="NZ_JAUQTB010000007.1"/>
</dbReference>
<proteinExistence type="predicted"/>
<evidence type="ECO:0000313" key="3">
    <source>
        <dbReference type="Proteomes" id="UP001240171"/>
    </source>
</evidence>
<evidence type="ECO:0000256" key="1">
    <source>
        <dbReference type="SAM" id="MobiDB-lite"/>
    </source>
</evidence>
<evidence type="ECO:0000313" key="2">
    <source>
        <dbReference type="EMBL" id="MDO7907485.1"/>
    </source>
</evidence>
<keyword evidence="3" id="KW-1185">Reference proteome</keyword>
<reference evidence="2 3" key="1">
    <citation type="submission" date="2023-07" db="EMBL/GenBank/DDBJ databases">
        <title>Paenibacillus sp. JX-17 nov. isolated from soil.</title>
        <authorList>
            <person name="Wan Y."/>
            <person name="Liu B."/>
        </authorList>
    </citation>
    <scope>NUCLEOTIDE SEQUENCE [LARGE SCALE GENOMIC DNA]</scope>
    <source>
        <strain evidence="2 3">JX-17</strain>
    </source>
</reference>
<dbReference type="Proteomes" id="UP001240171">
    <property type="component" value="Unassembled WGS sequence"/>
</dbReference>
<organism evidence="2 3">
    <name type="scientific">Paenibacillus lacisoli</name>
    <dbReference type="NCBI Taxonomy" id="3064525"/>
    <lineage>
        <taxon>Bacteria</taxon>
        <taxon>Bacillati</taxon>
        <taxon>Bacillota</taxon>
        <taxon>Bacilli</taxon>
        <taxon>Bacillales</taxon>
        <taxon>Paenibacillaceae</taxon>
        <taxon>Paenibacillus</taxon>
    </lineage>
</organism>
<feature type="region of interest" description="Disordered" evidence="1">
    <location>
        <begin position="55"/>
        <end position="93"/>
    </location>
</feature>
<sequence length="122" mass="12742">MQIIYPLNQDTCKAHIGKRVCVMLQDGAQLSGILSGVSDKGLDFNGKVESIRAVAKPAKKAEPKNGAKSGKKAKAAAVQSPQAAVPTKESGAVQGRGLTPGVDYPYPFALAWSSVAFLFLLA</sequence>
<accession>A0ABT9CDZ5</accession>